<sequence length="321" mass="37039">MIEQLKTLSEVVDVVATFGAPNVRYLLKSSIEEDSMILYRGSTNECKVLVPFNAKKIVEHIVPKNCVIVYYSYDTINSYGYVLGRNFRDIALSVIKSFTKQGEDIGIPLLYIDASLYSILVKYWRIKDITKDIRIIRSKKNDEDLNTLINIHNSVKQLLNYCMSEVHNLLNCLSSQLYPKRYGIYLETLSKLDNLITLRLLIKKDILIVSYRWSLPLSKEAEDIITRINNTIESKSRNFYSRKCADLIKNIRIQLHNQGIKVSVNICGIGTEECEYPTTYECIYEDAVLNDGMSLKIEVVVNENMYIPKIFVIKGKKIEVY</sequence>
<organism evidence="2">
    <name type="scientific">Ignisphaera aggregans</name>
    <dbReference type="NCBI Taxonomy" id="334771"/>
    <lineage>
        <taxon>Archaea</taxon>
        <taxon>Thermoproteota</taxon>
        <taxon>Thermoprotei</taxon>
        <taxon>Desulfurococcales</taxon>
        <taxon>Desulfurococcaceae</taxon>
        <taxon>Ignisphaera</taxon>
    </lineage>
</organism>
<protein>
    <submittedName>
        <fullName evidence="2">Uncharacterized protein</fullName>
    </submittedName>
</protein>
<dbReference type="EMBL" id="DTBD01000073">
    <property type="protein sequence ID" value="HGQ65181.1"/>
    <property type="molecule type" value="Genomic_DNA"/>
</dbReference>
<evidence type="ECO:0000313" key="2">
    <source>
        <dbReference type="EMBL" id="HGQ65181.1"/>
    </source>
</evidence>
<accession>A0A7C4JLE2</accession>
<proteinExistence type="predicted"/>
<gene>
    <name evidence="2" type="ORF">ENU08_08060</name>
    <name evidence="1" type="ORF">ENU41_06020</name>
</gene>
<reference evidence="2" key="1">
    <citation type="journal article" date="2020" name="mSystems">
        <title>Genome- and Community-Level Interaction Insights into Carbon Utilization and Element Cycling Functions of Hydrothermarchaeota in Hydrothermal Sediment.</title>
        <authorList>
            <person name="Zhou Z."/>
            <person name="Liu Y."/>
            <person name="Xu W."/>
            <person name="Pan J."/>
            <person name="Luo Z.H."/>
            <person name="Li M."/>
        </authorList>
    </citation>
    <scope>NUCLEOTIDE SEQUENCE [LARGE SCALE GENOMIC DNA]</scope>
    <source>
        <strain evidence="2">SpSt-637</strain>
        <strain evidence="1">SpSt-667</strain>
    </source>
</reference>
<name>A0A7C4JLE2_9CREN</name>
<dbReference type="EMBL" id="DTCK01000039">
    <property type="protein sequence ID" value="HGQ36216.1"/>
    <property type="molecule type" value="Genomic_DNA"/>
</dbReference>
<evidence type="ECO:0000313" key="1">
    <source>
        <dbReference type="EMBL" id="HGQ36216.1"/>
    </source>
</evidence>
<comment type="caution">
    <text evidence="2">The sequence shown here is derived from an EMBL/GenBank/DDBJ whole genome shotgun (WGS) entry which is preliminary data.</text>
</comment>
<dbReference type="AlphaFoldDB" id="A0A7C4JLE2"/>